<evidence type="ECO:0000313" key="2">
    <source>
        <dbReference type="Proteomes" id="UP001500266"/>
    </source>
</evidence>
<protein>
    <recommendedName>
        <fullName evidence="3">LysR family transcriptional regulator</fullName>
    </recommendedName>
</protein>
<keyword evidence="2" id="KW-1185">Reference proteome</keyword>
<comment type="caution">
    <text evidence="1">The sequence shown here is derived from an EMBL/GenBank/DDBJ whole genome shotgun (WGS) entry which is preliminary data.</text>
</comment>
<proteinExistence type="predicted"/>
<reference evidence="2" key="1">
    <citation type="journal article" date="2019" name="Int. J. Syst. Evol. Microbiol.">
        <title>The Global Catalogue of Microorganisms (GCM) 10K type strain sequencing project: providing services to taxonomists for standard genome sequencing and annotation.</title>
        <authorList>
            <consortium name="The Broad Institute Genomics Platform"/>
            <consortium name="The Broad Institute Genome Sequencing Center for Infectious Disease"/>
            <person name="Wu L."/>
            <person name="Ma J."/>
        </authorList>
    </citation>
    <scope>NUCLEOTIDE SEQUENCE [LARGE SCALE GENOMIC DNA]</scope>
    <source>
        <strain evidence="2">JCM 17316</strain>
    </source>
</reference>
<accession>A0ABP6UIH4</accession>
<dbReference type="RefSeq" id="WP_345025541.1">
    <property type="nucleotide sequence ID" value="NZ_BAABDO010000220.1"/>
</dbReference>
<dbReference type="Gene3D" id="3.40.190.10">
    <property type="entry name" value="Periplasmic binding protein-like II"/>
    <property type="match status" value="2"/>
</dbReference>
<dbReference type="EMBL" id="BAABDO010000220">
    <property type="protein sequence ID" value="GAA3509021.1"/>
    <property type="molecule type" value="Genomic_DNA"/>
</dbReference>
<sequence length="58" mass="6411">MERLGLVALPIPLELPPLRLSLGWHARYDADAAHAWLRRRVREVVTEVTAQAAAAPAD</sequence>
<evidence type="ECO:0000313" key="1">
    <source>
        <dbReference type="EMBL" id="GAA3509021.1"/>
    </source>
</evidence>
<evidence type="ECO:0008006" key="3">
    <source>
        <dbReference type="Google" id="ProtNLM"/>
    </source>
</evidence>
<gene>
    <name evidence="1" type="ORF">GCM10022416_63340</name>
</gene>
<dbReference type="Proteomes" id="UP001500266">
    <property type="component" value="Unassembled WGS sequence"/>
</dbReference>
<name>A0ABP6UIH4_9ACTN</name>
<dbReference type="SUPFAM" id="SSF53850">
    <property type="entry name" value="Periplasmic binding protein-like II"/>
    <property type="match status" value="1"/>
</dbReference>
<organism evidence="1 2">
    <name type="scientific">Actinomadura keratinilytica</name>
    <dbReference type="NCBI Taxonomy" id="547461"/>
    <lineage>
        <taxon>Bacteria</taxon>
        <taxon>Bacillati</taxon>
        <taxon>Actinomycetota</taxon>
        <taxon>Actinomycetes</taxon>
        <taxon>Streptosporangiales</taxon>
        <taxon>Thermomonosporaceae</taxon>
        <taxon>Actinomadura</taxon>
    </lineage>
</organism>